<feature type="region of interest" description="Disordered" evidence="3">
    <location>
        <begin position="852"/>
        <end position="873"/>
    </location>
</feature>
<keyword evidence="2" id="KW-0963">Cytoplasm</keyword>
<dbReference type="GO" id="GO:2000601">
    <property type="term" value="P:positive regulation of Arp2/3 complex-mediated actin nucleation"/>
    <property type="evidence" value="ECO:0007669"/>
    <property type="project" value="TreeGrafter"/>
</dbReference>
<feature type="region of interest" description="Disordered" evidence="3">
    <location>
        <begin position="799"/>
        <end position="834"/>
    </location>
</feature>
<feature type="compositionally biased region" description="Polar residues" evidence="3">
    <location>
        <begin position="205"/>
        <end position="218"/>
    </location>
</feature>
<dbReference type="GO" id="GO:0071933">
    <property type="term" value="F:Arp2/3 complex binding"/>
    <property type="evidence" value="ECO:0007669"/>
    <property type="project" value="TreeGrafter"/>
</dbReference>
<evidence type="ECO:0000256" key="1">
    <source>
        <dbReference type="ARBA" id="ARBA00006993"/>
    </source>
</evidence>
<comment type="caution">
    <text evidence="4">The sequence shown here is derived from an EMBL/GenBank/DDBJ whole genome shotgun (WGS) entry which is preliminary data.</text>
</comment>
<evidence type="ECO:0000256" key="3">
    <source>
        <dbReference type="SAM" id="MobiDB-lite"/>
    </source>
</evidence>
<dbReference type="GO" id="GO:0005856">
    <property type="term" value="C:cytoskeleton"/>
    <property type="evidence" value="ECO:0007669"/>
    <property type="project" value="UniProtKB-SubCell"/>
</dbReference>
<name>A0A4S4EL84_CAMSN</name>
<keyword evidence="2" id="KW-0009">Actin-binding</keyword>
<feature type="compositionally biased region" description="Polar residues" evidence="3">
    <location>
        <begin position="452"/>
        <end position="476"/>
    </location>
</feature>
<dbReference type="Proteomes" id="UP000306102">
    <property type="component" value="Unassembled WGS sequence"/>
</dbReference>
<comment type="similarity">
    <text evidence="1 2">Belongs to the SCAR/WAVE family.</text>
</comment>
<evidence type="ECO:0000313" key="4">
    <source>
        <dbReference type="EMBL" id="THG16766.1"/>
    </source>
</evidence>
<dbReference type="PANTHER" id="PTHR12902">
    <property type="entry name" value="WASP-1"/>
    <property type="match status" value="1"/>
</dbReference>
<dbReference type="GO" id="GO:0030036">
    <property type="term" value="P:actin cytoskeleton organization"/>
    <property type="evidence" value="ECO:0007669"/>
    <property type="project" value="UniProtKB-UniRule"/>
</dbReference>
<dbReference type="STRING" id="542762.A0A4S4EL84"/>
<feature type="region of interest" description="Disordered" evidence="3">
    <location>
        <begin position="721"/>
        <end position="752"/>
    </location>
</feature>
<organism evidence="4 5">
    <name type="scientific">Camellia sinensis var. sinensis</name>
    <name type="common">China tea</name>
    <dbReference type="NCBI Taxonomy" id="542762"/>
    <lineage>
        <taxon>Eukaryota</taxon>
        <taxon>Viridiplantae</taxon>
        <taxon>Streptophyta</taxon>
        <taxon>Embryophyta</taxon>
        <taxon>Tracheophyta</taxon>
        <taxon>Spermatophyta</taxon>
        <taxon>Magnoliopsida</taxon>
        <taxon>eudicotyledons</taxon>
        <taxon>Gunneridae</taxon>
        <taxon>Pentapetalae</taxon>
        <taxon>asterids</taxon>
        <taxon>Ericales</taxon>
        <taxon>Theaceae</taxon>
        <taxon>Camellia</taxon>
    </lineage>
</organism>
<accession>A0A4S4EL84</accession>
<protein>
    <recommendedName>
        <fullName evidence="2">Protein SCAR</fullName>
    </recommendedName>
    <alternativeName>
        <fullName evidence="2">Protein WAVE</fullName>
    </alternativeName>
</protein>
<comment type="subcellular location">
    <subcellularLocation>
        <location evidence="2">Cytoplasm</location>
        <location evidence="2">Cytoskeleton</location>
    </subcellularLocation>
</comment>
<dbReference type="Gene3D" id="1.20.5.340">
    <property type="match status" value="1"/>
</dbReference>
<dbReference type="EMBL" id="SDRB02003857">
    <property type="protein sequence ID" value="THG16766.1"/>
    <property type="molecule type" value="Genomic_DNA"/>
</dbReference>
<dbReference type="InterPro" id="IPR028288">
    <property type="entry name" value="SCAR/WAVE_fam"/>
</dbReference>
<feature type="compositionally biased region" description="Polar residues" evidence="3">
    <location>
        <begin position="226"/>
        <end position="235"/>
    </location>
</feature>
<dbReference type="PANTHER" id="PTHR12902:SF33">
    <property type="entry name" value="PROTEIN SCAR3"/>
    <property type="match status" value="1"/>
</dbReference>
<dbReference type="AlphaFoldDB" id="A0A4S4EL84"/>
<dbReference type="GO" id="GO:0034237">
    <property type="term" value="F:protein kinase A regulatory subunit binding"/>
    <property type="evidence" value="ECO:0007669"/>
    <property type="project" value="TreeGrafter"/>
</dbReference>
<feature type="region of interest" description="Disordered" evidence="3">
    <location>
        <begin position="410"/>
        <end position="476"/>
    </location>
</feature>
<feature type="region of interest" description="Disordered" evidence="3">
    <location>
        <begin position="171"/>
        <end position="253"/>
    </location>
</feature>
<proteinExistence type="inferred from homology"/>
<dbReference type="Gene3D" id="6.10.280.150">
    <property type="match status" value="1"/>
</dbReference>
<feature type="region of interest" description="Disordered" evidence="3">
    <location>
        <begin position="1032"/>
        <end position="1058"/>
    </location>
</feature>
<comment type="function">
    <text evidence="2">Involved in regulation of actin and microtubule organization. Part of a WAVE complex that activates the Arp2/3 complex.</text>
</comment>
<evidence type="ECO:0000256" key="2">
    <source>
        <dbReference type="RuleBase" id="RU367034"/>
    </source>
</evidence>
<feature type="compositionally biased region" description="Polar residues" evidence="3">
    <location>
        <begin position="729"/>
        <end position="739"/>
    </location>
</feature>
<feature type="compositionally biased region" description="Basic residues" evidence="3">
    <location>
        <begin position="185"/>
        <end position="196"/>
    </location>
</feature>
<feature type="region of interest" description="Disordered" evidence="3">
    <location>
        <begin position="946"/>
        <end position="967"/>
    </location>
</feature>
<evidence type="ECO:0000313" key="5">
    <source>
        <dbReference type="Proteomes" id="UP000306102"/>
    </source>
</evidence>
<keyword evidence="5" id="KW-1185">Reference proteome</keyword>
<dbReference type="GO" id="GO:0003779">
    <property type="term" value="F:actin binding"/>
    <property type="evidence" value="ECO:0007669"/>
    <property type="project" value="UniProtKB-UniRule"/>
</dbReference>
<reference evidence="4 5" key="1">
    <citation type="journal article" date="2018" name="Proc. Natl. Acad. Sci. U.S.A.">
        <title>Draft genome sequence of Camellia sinensis var. sinensis provides insights into the evolution of the tea genome and tea quality.</title>
        <authorList>
            <person name="Wei C."/>
            <person name="Yang H."/>
            <person name="Wang S."/>
            <person name="Zhao J."/>
            <person name="Liu C."/>
            <person name="Gao L."/>
            <person name="Xia E."/>
            <person name="Lu Y."/>
            <person name="Tai Y."/>
            <person name="She G."/>
            <person name="Sun J."/>
            <person name="Cao H."/>
            <person name="Tong W."/>
            <person name="Gao Q."/>
            <person name="Li Y."/>
            <person name="Deng W."/>
            <person name="Jiang X."/>
            <person name="Wang W."/>
            <person name="Chen Q."/>
            <person name="Zhang S."/>
            <person name="Li H."/>
            <person name="Wu J."/>
            <person name="Wang P."/>
            <person name="Li P."/>
            <person name="Shi C."/>
            <person name="Zheng F."/>
            <person name="Jian J."/>
            <person name="Huang B."/>
            <person name="Shan D."/>
            <person name="Shi M."/>
            <person name="Fang C."/>
            <person name="Yue Y."/>
            <person name="Li F."/>
            <person name="Li D."/>
            <person name="Wei S."/>
            <person name="Han B."/>
            <person name="Jiang C."/>
            <person name="Yin Y."/>
            <person name="Xia T."/>
            <person name="Zhang Z."/>
            <person name="Bennetzen J.L."/>
            <person name="Zhao S."/>
            <person name="Wan X."/>
        </authorList>
    </citation>
    <scope>NUCLEOTIDE SEQUENCE [LARGE SCALE GENOMIC DNA]</scope>
    <source>
        <strain evidence="5">cv. Shuchazao</strain>
        <tissue evidence="4">Leaf</tissue>
    </source>
</reference>
<keyword evidence="2" id="KW-0206">Cytoskeleton</keyword>
<sequence length="1118" mass="123310">MPLVRVQVKNQYGLGQPELYREANGEDPKAVLDGVAVAGLVGILRQLGDLAEFAAEVFHGLQEQVMSTCSRSHKLMVRVQRIEAAVPPLEKVILAQKSHLHFAYTAGSVWHARLENGQNQFNGDLPQFIMDSYEECRDPPRLNMLDKFDTGGSGSCLKRYTDPTFFRRASASSGEASVEKISKDRKARRSKKKRTWQRNEASRGASISNRSDRSQLTSLKVDGHISPSQSVSTTDVALKSDLGGQSNSSDSRTETGYIECVFHPTYSMEPEEHEPKESSLSCLRIHHNETVDSASVDEHSGVVDDDFAHSLSEDQTGPISSFVTWDEKTEIVETTGHQYDHDESTEMLTTNFNQDLQEEEAANFRSIDQMDFQFDNEDTPTPISGRNQLDDIESEIDNYVDALNTIESESETDLDCQTKREVKKSSNLNEEGTQEDGVHGLAADHSDLQPPNLESHTADFSNTNNVTSSDKPNSISSRFYANEESHQMVGESSDISNSLGINFCENDDVLNGSNVESGIRNLPYSGSSEPNPNAPISENIVSTSCESQKSPTEPLCVQSVKFWTNGSLLGLEPSKPPVFSVAVSQDSVTRSKDEVVSASSQSNIVNGEGDAGNPDKLVQSSKSIEHVSSKCSTSCHNDKDGISDKKSWRFSPTDIDAKHEKYVDSQPIDRFNDNCECNLSEASAAAPETEQTVTPDGKNASQMFGLDNRFLVNSFQRKVSLAHDEKSETPSTGKTGVSEQKSRKPSVPYQTSERTFKGYFGSESPIFSPSSSPPLQHMKISFQPINGFETSKLKLKFPDGSFRQDSGRHDSSRDMLPSFQLIPEPATPLRDIGLDSDDDTFCRSSPYMSDDCLSHHSDSNSNQWESDDNSPSKDTELYDAFRRISSTESVSDSMELERTRHGSFHVDYGIQSPYVGSCLEPCQSGQSLDLPSLSNLNPLFEQEMKNGSDANDLSESHLPKEPTPLPPPLPPLQWRVMNSHSDLTIGKRESVPEALNHAFDMKILGSTISPKSVSSPVKQQEDTDEAIAFTGKSKQPEWQKPKGQNEVSHATNGRGIDEKDDFLHQIRAKSFSLRPTVTEKPTVTPGPTSDIKVTAILRKANAIRQAVGSDDGDDWSDT</sequence>
<gene>
    <name evidence="4" type="ORF">TEA_026993</name>
</gene>
<feature type="compositionally biased region" description="Basic and acidic residues" evidence="3">
    <location>
        <begin position="436"/>
        <end position="447"/>
    </location>
</feature>